<protein>
    <submittedName>
        <fullName evidence="2">Serine/threonine-protein phosphatase 7 long form</fullName>
    </submittedName>
</protein>
<evidence type="ECO:0000313" key="3">
    <source>
        <dbReference type="Proteomes" id="UP000283530"/>
    </source>
</evidence>
<feature type="region of interest" description="Disordered" evidence="1">
    <location>
        <begin position="1"/>
        <end position="51"/>
    </location>
</feature>
<gene>
    <name evidence="2" type="ORF">CKAN_02789300</name>
</gene>
<dbReference type="Proteomes" id="UP000283530">
    <property type="component" value="Unassembled WGS sequence"/>
</dbReference>
<feature type="compositionally biased region" description="Acidic residues" evidence="1">
    <location>
        <begin position="29"/>
        <end position="49"/>
    </location>
</feature>
<evidence type="ECO:0000256" key="1">
    <source>
        <dbReference type="SAM" id="MobiDB-lite"/>
    </source>
</evidence>
<evidence type="ECO:0000313" key="2">
    <source>
        <dbReference type="EMBL" id="RWR98345.1"/>
    </source>
</evidence>
<keyword evidence="3" id="KW-1185">Reference proteome</keyword>
<dbReference type="AlphaFoldDB" id="A0A3S3P0Y8"/>
<organism evidence="2 3">
    <name type="scientific">Cinnamomum micranthum f. kanehirae</name>
    <dbReference type="NCBI Taxonomy" id="337451"/>
    <lineage>
        <taxon>Eukaryota</taxon>
        <taxon>Viridiplantae</taxon>
        <taxon>Streptophyta</taxon>
        <taxon>Embryophyta</taxon>
        <taxon>Tracheophyta</taxon>
        <taxon>Spermatophyta</taxon>
        <taxon>Magnoliopsida</taxon>
        <taxon>Magnoliidae</taxon>
        <taxon>Laurales</taxon>
        <taxon>Lauraceae</taxon>
        <taxon>Cinnamomum</taxon>
    </lineage>
</organism>
<accession>A0A3S3P0Y8</accession>
<dbReference type="OrthoDB" id="1937804at2759"/>
<dbReference type="EMBL" id="QPKB01002004">
    <property type="protein sequence ID" value="RWR98345.1"/>
    <property type="molecule type" value="Genomic_DNA"/>
</dbReference>
<sequence length="115" mass="12999">MASSSATDRHRPMASERSRKAQQDPISDPIEESEEDVATQEATDDDITDEDAHLFIPEERVDEDRHACPIPGGPEDLSVLISFRTHIAMSIWRGEDRDALKCICHGPKLRSWYLP</sequence>
<comment type="caution">
    <text evidence="2">The sequence shown here is derived from an EMBL/GenBank/DDBJ whole genome shotgun (WGS) entry which is preliminary data.</text>
</comment>
<name>A0A3S3P0Y8_9MAGN</name>
<proteinExistence type="predicted"/>
<feature type="compositionally biased region" description="Basic and acidic residues" evidence="1">
    <location>
        <begin position="7"/>
        <end position="22"/>
    </location>
</feature>
<reference evidence="2 3" key="1">
    <citation type="journal article" date="2019" name="Nat. Plants">
        <title>Stout camphor tree genome fills gaps in understanding of flowering plant genome evolution.</title>
        <authorList>
            <person name="Chaw S.M."/>
            <person name="Liu Y.C."/>
            <person name="Wu Y.W."/>
            <person name="Wang H.Y."/>
            <person name="Lin C.I."/>
            <person name="Wu C.S."/>
            <person name="Ke H.M."/>
            <person name="Chang L.Y."/>
            <person name="Hsu C.Y."/>
            <person name="Yang H.T."/>
            <person name="Sudianto E."/>
            <person name="Hsu M.H."/>
            <person name="Wu K.P."/>
            <person name="Wang L.N."/>
            <person name="Leebens-Mack J.H."/>
            <person name="Tsai I.J."/>
        </authorList>
    </citation>
    <scope>NUCLEOTIDE SEQUENCE [LARGE SCALE GENOMIC DNA]</scope>
    <source>
        <strain evidence="3">cv. Chaw 1501</strain>
        <tissue evidence="2">Young leaves</tissue>
    </source>
</reference>